<feature type="transmembrane region" description="Helical" evidence="11">
    <location>
        <begin position="211"/>
        <end position="229"/>
    </location>
</feature>
<reference evidence="14 15" key="1">
    <citation type="submission" date="2020-08" db="EMBL/GenBank/DDBJ databases">
        <title>A Genomic Blueprint of the Chicken Gut Microbiome.</title>
        <authorList>
            <person name="Gilroy R."/>
            <person name="Ravi A."/>
            <person name="Getino M."/>
            <person name="Pursley I."/>
            <person name="Horton D.L."/>
            <person name="Alikhan N.-F."/>
            <person name="Baker D."/>
            <person name="Gharbi K."/>
            <person name="Hall N."/>
            <person name="Watson M."/>
            <person name="Adriaenssens E.M."/>
            <person name="Foster-Nyarko E."/>
            <person name="Jarju S."/>
            <person name="Secka A."/>
            <person name="Antonio M."/>
            <person name="Oren A."/>
            <person name="Chaudhuri R."/>
            <person name="La Ragione R.M."/>
            <person name="Hildebrand F."/>
            <person name="Pallen M.J."/>
        </authorList>
    </citation>
    <scope>NUCLEOTIDE SEQUENCE [LARGE SCALE GENOMIC DNA]</scope>
    <source>
        <strain evidence="14 15">Sa2CUA1</strain>
    </source>
</reference>
<dbReference type="Gene3D" id="1.10.3720.10">
    <property type="entry name" value="MetI-like"/>
    <property type="match status" value="1"/>
</dbReference>
<dbReference type="Pfam" id="PF00528">
    <property type="entry name" value="BPD_transp_1"/>
    <property type="match status" value="1"/>
</dbReference>
<dbReference type="InterPro" id="IPR025966">
    <property type="entry name" value="OppC_N"/>
</dbReference>
<dbReference type="InterPro" id="IPR027417">
    <property type="entry name" value="P-loop_NTPase"/>
</dbReference>
<feature type="transmembrane region" description="Helical" evidence="11">
    <location>
        <begin position="260"/>
        <end position="281"/>
    </location>
</feature>
<dbReference type="Gene3D" id="3.40.50.300">
    <property type="entry name" value="P-loop containing nucleotide triphosphate hydrolases"/>
    <property type="match status" value="1"/>
</dbReference>
<evidence type="ECO:0000313" key="15">
    <source>
        <dbReference type="Proteomes" id="UP000609874"/>
    </source>
</evidence>
<evidence type="ECO:0000256" key="2">
    <source>
        <dbReference type="ARBA" id="ARBA00004202"/>
    </source>
</evidence>
<gene>
    <name evidence="14" type="ORF">H9639_09540</name>
</gene>
<dbReference type="PANTHER" id="PTHR43297:SF2">
    <property type="entry name" value="DIPEPTIDE TRANSPORT ATP-BINDING PROTEIN DPPD"/>
    <property type="match status" value="1"/>
</dbReference>
<evidence type="ECO:0000256" key="10">
    <source>
        <dbReference type="ARBA" id="ARBA00023136"/>
    </source>
</evidence>
<keyword evidence="5" id="KW-1003">Cell membrane</keyword>
<keyword evidence="8" id="KW-0067">ATP-binding</keyword>
<feature type="transmembrane region" description="Helical" evidence="11">
    <location>
        <begin position="29"/>
        <end position="51"/>
    </location>
</feature>
<feature type="domain" description="ABC transmembrane type-1" evidence="13">
    <location>
        <begin position="90"/>
        <end position="278"/>
    </location>
</feature>
<evidence type="ECO:0000313" key="14">
    <source>
        <dbReference type="EMBL" id="MBD7995538.1"/>
    </source>
</evidence>
<evidence type="ECO:0000256" key="7">
    <source>
        <dbReference type="ARBA" id="ARBA00022741"/>
    </source>
</evidence>
<comment type="subcellular location">
    <subcellularLocation>
        <location evidence="11">Cell membrane</location>
        <topology evidence="11">Multi-pass membrane protein</topology>
    </subcellularLocation>
    <subcellularLocation>
        <location evidence="2">Cell membrane</location>
        <topology evidence="2">Peripheral membrane protein</topology>
    </subcellularLocation>
    <subcellularLocation>
        <location evidence="1">Membrane</location>
        <topology evidence="1">Multi-pass membrane protein</topology>
    </subcellularLocation>
</comment>
<evidence type="ECO:0000256" key="3">
    <source>
        <dbReference type="ARBA" id="ARBA00005417"/>
    </source>
</evidence>
<dbReference type="CDD" id="cd06261">
    <property type="entry name" value="TM_PBP2"/>
    <property type="match status" value="1"/>
</dbReference>
<dbReference type="InterPro" id="IPR050388">
    <property type="entry name" value="ABC_Ni/Peptide_Import"/>
</dbReference>
<dbReference type="InterPro" id="IPR035906">
    <property type="entry name" value="MetI-like_sf"/>
</dbReference>
<keyword evidence="7" id="KW-0547">Nucleotide-binding</keyword>
<comment type="caution">
    <text evidence="14">The sequence shown here is derived from an EMBL/GenBank/DDBJ whole genome shotgun (WGS) entry which is preliminary data.</text>
</comment>
<evidence type="ECO:0000256" key="1">
    <source>
        <dbReference type="ARBA" id="ARBA00004141"/>
    </source>
</evidence>
<dbReference type="Proteomes" id="UP000609874">
    <property type="component" value="Unassembled WGS sequence"/>
</dbReference>
<keyword evidence="10 11" id="KW-0472">Membrane</keyword>
<evidence type="ECO:0000256" key="8">
    <source>
        <dbReference type="ARBA" id="ARBA00022840"/>
    </source>
</evidence>
<dbReference type="Pfam" id="PF00005">
    <property type="entry name" value="ABC_tran"/>
    <property type="match status" value="1"/>
</dbReference>
<dbReference type="SMART" id="SM00382">
    <property type="entry name" value="AAA"/>
    <property type="match status" value="1"/>
</dbReference>
<dbReference type="EMBL" id="JACSQD010000004">
    <property type="protein sequence ID" value="MBD7995538.1"/>
    <property type="molecule type" value="Genomic_DNA"/>
</dbReference>
<dbReference type="InterPro" id="IPR003439">
    <property type="entry name" value="ABC_transporter-like_ATP-bd"/>
</dbReference>
<keyword evidence="15" id="KW-1185">Reference proteome</keyword>
<dbReference type="PROSITE" id="PS00211">
    <property type="entry name" value="ABC_TRANSPORTER_1"/>
    <property type="match status" value="1"/>
</dbReference>
<keyword evidence="9 11" id="KW-1133">Transmembrane helix</keyword>
<dbReference type="SUPFAM" id="SSF161098">
    <property type="entry name" value="MetI-like"/>
    <property type="match status" value="1"/>
</dbReference>
<comment type="similarity">
    <text evidence="11">Belongs to the binding-protein-dependent transport system permease family.</text>
</comment>
<dbReference type="InterPro" id="IPR003593">
    <property type="entry name" value="AAA+_ATPase"/>
</dbReference>
<dbReference type="PROSITE" id="PS50893">
    <property type="entry name" value="ABC_TRANSPORTER_2"/>
    <property type="match status" value="1"/>
</dbReference>
<accession>A0ABR8USQ2</accession>
<keyword evidence="4 11" id="KW-0813">Transport</keyword>
<evidence type="ECO:0000256" key="11">
    <source>
        <dbReference type="RuleBase" id="RU363032"/>
    </source>
</evidence>
<organism evidence="14 15">
    <name type="scientific">Arthrobacter gallicola</name>
    <dbReference type="NCBI Taxonomy" id="2762225"/>
    <lineage>
        <taxon>Bacteria</taxon>
        <taxon>Bacillati</taxon>
        <taxon>Actinomycetota</taxon>
        <taxon>Actinomycetes</taxon>
        <taxon>Micrococcales</taxon>
        <taxon>Micrococcaceae</taxon>
        <taxon>Arthrobacter</taxon>
    </lineage>
</organism>
<evidence type="ECO:0000259" key="13">
    <source>
        <dbReference type="PROSITE" id="PS50928"/>
    </source>
</evidence>
<evidence type="ECO:0000256" key="6">
    <source>
        <dbReference type="ARBA" id="ARBA00022692"/>
    </source>
</evidence>
<evidence type="ECO:0000256" key="9">
    <source>
        <dbReference type="ARBA" id="ARBA00022989"/>
    </source>
</evidence>
<feature type="domain" description="ABC transporter" evidence="12">
    <location>
        <begin position="324"/>
        <end position="574"/>
    </location>
</feature>
<protein>
    <submittedName>
        <fullName evidence="14">Dipeptide/oligopeptide/nickel ABC transporter permease/ATP-binding protein</fullName>
    </submittedName>
</protein>
<feature type="transmembrane region" description="Helical" evidence="11">
    <location>
        <begin position="86"/>
        <end position="113"/>
    </location>
</feature>
<evidence type="ECO:0000259" key="12">
    <source>
        <dbReference type="PROSITE" id="PS50893"/>
    </source>
</evidence>
<dbReference type="CDD" id="cd03257">
    <property type="entry name" value="ABC_NikE_OppD_transporters"/>
    <property type="match status" value="1"/>
</dbReference>
<dbReference type="PROSITE" id="PS50928">
    <property type="entry name" value="ABC_TM1"/>
    <property type="match status" value="1"/>
</dbReference>
<proteinExistence type="inferred from homology"/>
<comment type="similarity">
    <text evidence="3">Belongs to the ABC transporter superfamily.</text>
</comment>
<dbReference type="PANTHER" id="PTHR43297">
    <property type="entry name" value="OLIGOPEPTIDE TRANSPORT ATP-BINDING PROTEIN APPD"/>
    <property type="match status" value="1"/>
</dbReference>
<keyword evidence="6 11" id="KW-0812">Transmembrane</keyword>
<evidence type="ECO:0000256" key="4">
    <source>
        <dbReference type="ARBA" id="ARBA00022448"/>
    </source>
</evidence>
<evidence type="ECO:0000256" key="5">
    <source>
        <dbReference type="ARBA" id="ARBA00022475"/>
    </source>
</evidence>
<name>A0ABR8USQ2_9MICC</name>
<feature type="transmembrane region" description="Helical" evidence="11">
    <location>
        <begin position="151"/>
        <end position="171"/>
    </location>
</feature>
<dbReference type="Pfam" id="PF12911">
    <property type="entry name" value="OppC_N"/>
    <property type="match status" value="1"/>
</dbReference>
<dbReference type="InterPro" id="IPR017871">
    <property type="entry name" value="ABC_transporter-like_CS"/>
</dbReference>
<dbReference type="InterPro" id="IPR000515">
    <property type="entry name" value="MetI-like"/>
</dbReference>
<dbReference type="SUPFAM" id="SSF52540">
    <property type="entry name" value="P-loop containing nucleoside triphosphate hydrolases"/>
    <property type="match status" value="1"/>
</dbReference>
<feature type="transmembrane region" description="Helical" evidence="11">
    <location>
        <begin position="125"/>
        <end position="145"/>
    </location>
</feature>
<sequence>MTPALVLSGQNRTDRLPVSLPMRLVRNPLGLIAGSYLFLLVLVAAIGPLLVSFGPSQADISNVFGPISAEHLLGGDSAGRDVLSRLVYATSLSLLGAAITVVVAIAAGVPAGLIAGYRGGWFGELSAWFAGVMLSLPAIVVLLAARSVIGPSMWLIMAIFGVLISPSYYRIVFTSVRGVREELYIDAARAAGLSDLRIVGRHVLSAVRAPVILLTSGIFGAAIAIQAAVDFLGLGDPELPTWGSMLSEGFYNISRTPMLLVWPAIAIALTCVAFTLFGTVLRDELERTGPVRSYGNQGWTPPSGETGAALTHARTDQPTTAPLLEVDNLAVAYHSDAGWRTVVHDVSLKVHPGEVHALIGESGSGKTQTAWSILGLLPQGGRVVSGSIRFDGTELADANDSVLTGFRGRRIGYVPQEPLSNLDPSYTVGHQLLEPLRVVQGLSREAARSRSLDLLSRVGIPAPRRVFDSYPHEISGGMAQRVLIAGAVSCEPDLIIADEPTTALDVTVQAEILQLLRDLQLEFGTAMLLVTHNFGVVADIANTVSVMKEGKIVETGSVEQVFAEPRHPYTRDLFGALLGDAPSRGPLTPIGKTAP</sequence>